<gene>
    <name evidence="1" type="ORF">SAMN05660350_02706</name>
</gene>
<evidence type="ECO:0000313" key="2">
    <source>
        <dbReference type="Proteomes" id="UP000184428"/>
    </source>
</evidence>
<organism evidence="1 2">
    <name type="scientific">Geodermatophilus obscurus</name>
    <dbReference type="NCBI Taxonomy" id="1861"/>
    <lineage>
        <taxon>Bacteria</taxon>
        <taxon>Bacillati</taxon>
        <taxon>Actinomycetota</taxon>
        <taxon>Actinomycetes</taxon>
        <taxon>Geodermatophilales</taxon>
        <taxon>Geodermatophilaceae</taxon>
        <taxon>Geodermatophilus</taxon>
    </lineage>
</organism>
<name>A0A1M7U7H0_9ACTN</name>
<dbReference type="EMBL" id="FRDM01000012">
    <property type="protein sequence ID" value="SHN78888.1"/>
    <property type="molecule type" value="Genomic_DNA"/>
</dbReference>
<evidence type="ECO:0000313" key="1">
    <source>
        <dbReference type="EMBL" id="SHN78888.1"/>
    </source>
</evidence>
<dbReference type="AlphaFoldDB" id="A0A1M7U7H0"/>
<dbReference type="Pfam" id="PF19730">
    <property type="entry name" value="DUF6221"/>
    <property type="match status" value="1"/>
</dbReference>
<dbReference type="InterPro" id="IPR046193">
    <property type="entry name" value="DUF6221"/>
</dbReference>
<dbReference type="OrthoDB" id="4290974at2"/>
<reference evidence="1 2" key="1">
    <citation type="submission" date="2016-12" db="EMBL/GenBank/DDBJ databases">
        <authorList>
            <person name="Song W.-J."/>
            <person name="Kurnit D.M."/>
        </authorList>
    </citation>
    <scope>NUCLEOTIDE SEQUENCE [LARGE SCALE GENOMIC DNA]</scope>
    <source>
        <strain evidence="1 2">DSM 43162</strain>
    </source>
</reference>
<sequence>MSDLADFILARIAEEEAAARDLLRHAQGMEPALRHVKWLGGLVPGGHSWSDVRSMAARVLAECESKRRIIRLCGVDSHEPGALLLRIHTDAIVRLLALPYADHPDFDESWRP</sequence>
<proteinExistence type="predicted"/>
<dbReference type="RefSeq" id="WP_072918720.1">
    <property type="nucleotide sequence ID" value="NZ_FRDM01000012.1"/>
</dbReference>
<dbReference type="Proteomes" id="UP000184428">
    <property type="component" value="Unassembled WGS sequence"/>
</dbReference>
<protein>
    <submittedName>
        <fullName evidence="1">Uncharacterized protein</fullName>
    </submittedName>
</protein>
<accession>A0A1M7U7H0</accession>